<evidence type="ECO:0000256" key="1">
    <source>
        <dbReference type="SAM" id="SignalP"/>
    </source>
</evidence>
<organism evidence="2 3">
    <name type="scientific">Diacronema lutheri</name>
    <name type="common">Unicellular marine alga</name>
    <name type="synonym">Monochrysis lutheri</name>
    <dbReference type="NCBI Taxonomy" id="2081491"/>
    <lineage>
        <taxon>Eukaryota</taxon>
        <taxon>Haptista</taxon>
        <taxon>Haptophyta</taxon>
        <taxon>Pavlovophyceae</taxon>
        <taxon>Pavlovales</taxon>
        <taxon>Pavlovaceae</taxon>
        <taxon>Diacronema</taxon>
    </lineage>
</organism>
<comment type="caution">
    <text evidence="2">The sequence shown here is derived from an EMBL/GenBank/DDBJ whole genome shotgun (WGS) entry which is preliminary data.</text>
</comment>
<dbReference type="AlphaFoldDB" id="A0A8J5XKL6"/>
<sequence>MAALFAVVSAHVAVVSAAANGVTRRQFSLSPFIGSTTLSPLALALAPSPSRGDGGGAGAAAVAAAPDGQWRFTPGADFASSPPLVRTHADEVTYKYAGPRASDWKYFKAGLTVDPVRLASLAAFDTPEGVGRRIVQAEMAKGGILESLEVRSLVAGG</sequence>
<keyword evidence="1" id="KW-0732">Signal</keyword>
<accession>A0A8J5XKL6</accession>
<dbReference type="EMBL" id="JAGTXO010000001">
    <property type="protein sequence ID" value="KAG8471071.1"/>
    <property type="molecule type" value="Genomic_DNA"/>
</dbReference>
<protein>
    <submittedName>
        <fullName evidence="2">Uncharacterized protein</fullName>
    </submittedName>
</protein>
<dbReference type="Proteomes" id="UP000751190">
    <property type="component" value="Unassembled WGS sequence"/>
</dbReference>
<evidence type="ECO:0000313" key="2">
    <source>
        <dbReference type="EMBL" id="KAG8471071.1"/>
    </source>
</evidence>
<keyword evidence="3" id="KW-1185">Reference proteome</keyword>
<gene>
    <name evidence="2" type="ORF">KFE25_009492</name>
</gene>
<feature type="chain" id="PRO_5035294630" evidence="1">
    <location>
        <begin position="18"/>
        <end position="157"/>
    </location>
</feature>
<evidence type="ECO:0000313" key="3">
    <source>
        <dbReference type="Proteomes" id="UP000751190"/>
    </source>
</evidence>
<dbReference type="OrthoDB" id="2020701at2759"/>
<proteinExistence type="predicted"/>
<feature type="signal peptide" evidence="1">
    <location>
        <begin position="1"/>
        <end position="17"/>
    </location>
</feature>
<name>A0A8J5XKL6_DIALT</name>
<reference evidence="2" key="1">
    <citation type="submission" date="2021-05" db="EMBL/GenBank/DDBJ databases">
        <title>The genome of the haptophyte Pavlova lutheri (Diacronema luteri, Pavlovales) - a model for lipid biosynthesis in eukaryotic algae.</title>
        <authorList>
            <person name="Hulatt C.J."/>
            <person name="Posewitz M.C."/>
        </authorList>
    </citation>
    <scope>NUCLEOTIDE SEQUENCE</scope>
    <source>
        <strain evidence="2">NIVA-4/92</strain>
    </source>
</reference>